<dbReference type="STRING" id="561061.SAMN05660862_3428"/>
<evidence type="ECO:0000313" key="1">
    <source>
        <dbReference type="EMBL" id="SMG47445.1"/>
    </source>
</evidence>
<proteinExistence type="predicted"/>
<dbReference type="InterPro" id="IPR008969">
    <property type="entry name" value="CarboxyPept-like_regulatory"/>
</dbReference>
<dbReference type="RefSeq" id="WP_085474112.1">
    <property type="nucleotide sequence ID" value="NZ_FXAU01000007.1"/>
</dbReference>
<sequence>MRKFGATELGVLLFIYCFCVNMPMAIGQGRILGRVVDELTGKGIPQASIKVVGTSIGTSCDSLGNFVVAVNSDKTNHIEVSAMGYRTYKGGYVASETEVIIKLHPDERVIDAIEISSKRKYNNKNPAVELIEEVIKHKRINRMVRQPKHRFEQYDKIRFGMVDPSSKYLKGLGSMRFFFENIDTVSIPGSKLLALFMKEQISDVYQTNDPVSSKKVVKSVKQTKYDERHINNHNIQSYLTYLFQDVDIYAENIFLINKLFLSPIANNAPVFYKYYIVDTVDVNMKPFVELRFEPRNKTDLLLSGRLWVSLDGRYAVGKARLNTNKEANLNWVNRVDIEQDFTVNEEQQMFLERSDVQILFGTEKKEALFGQKITMNYDFDFKATFSDAVFSGAPIEILPQADSSIAILEERRPIPLNSSESRVYTDVDSLNDNRTFKTLVTLGYLVGQGFYNLGPFELGPVEYLYSSNNIEGNRIRIGGRTTGLFSEKLYIEGYLAYGLRDQSFKYFVKPTIALNGKAVTTFPAHYLQFGVQHDIFDPGRNLGFKKGDSFFQSIRSNKPTKWLDTYAYEAKHLIEFGNHLSIQSGFVHHRRHAIGDLNFISSGDPSVNIEDVNTNELEFVLRWAPNEKFYYRNLVRRTIIEKHPIFNVQYNKGLRGFWGADYNYDALRAAVTKRFFMRQLGFVDVTLSGGKIWGTLPYPLLEIPDVFKNDDRHVIDYSLMRNMEFVADEFVKLSIDHQLEGFILNKIPLVKRLKLRELWGVKMFRGRLTDGNNPYLSSGVVHFDTDNEGNKLTHVMGNQPYWEGKVGIDNILRVFRVEYIRRLNYLDLPNVNKDTYRVSVHLNF</sequence>
<dbReference type="InterPro" id="IPR043741">
    <property type="entry name" value="DUF5686"/>
</dbReference>
<dbReference type="Pfam" id="PF13715">
    <property type="entry name" value="CarbopepD_reg_2"/>
    <property type="match status" value="1"/>
</dbReference>
<keyword evidence="2" id="KW-1185">Reference proteome</keyword>
<dbReference type="Pfam" id="PF18939">
    <property type="entry name" value="DUF5686"/>
    <property type="match status" value="1"/>
</dbReference>
<dbReference type="SUPFAM" id="SSF49464">
    <property type="entry name" value="Carboxypeptidase regulatory domain-like"/>
    <property type="match status" value="1"/>
</dbReference>
<dbReference type="Gene3D" id="2.60.40.1120">
    <property type="entry name" value="Carboxypeptidase-like, regulatory domain"/>
    <property type="match status" value="1"/>
</dbReference>
<gene>
    <name evidence="1" type="ORF">SAMN05660862_3428</name>
</gene>
<dbReference type="AlphaFoldDB" id="A0A1X7L155"/>
<reference evidence="1 2" key="1">
    <citation type="submission" date="2017-04" db="EMBL/GenBank/DDBJ databases">
        <authorList>
            <person name="Afonso C.L."/>
            <person name="Miller P.J."/>
            <person name="Scott M.A."/>
            <person name="Spackman E."/>
            <person name="Goraichik I."/>
            <person name="Dimitrov K.M."/>
            <person name="Suarez D.L."/>
            <person name="Swayne D.E."/>
        </authorList>
    </citation>
    <scope>NUCLEOTIDE SEQUENCE [LARGE SCALE GENOMIC DNA]</scope>
    <source>
        <strain evidence="1 2">DSM 22418</strain>
    </source>
</reference>
<dbReference type="EMBL" id="FXAU01000007">
    <property type="protein sequence ID" value="SMG47445.1"/>
    <property type="molecule type" value="Genomic_DNA"/>
</dbReference>
<dbReference type="OrthoDB" id="983143at2"/>
<dbReference type="Proteomes" id="UP000192980">
    <property type="component" value="Unassembled WGS sequence"/>
</dbReference>
<evidence type="ECO:0000313" key="2">
    <source>
        <dbReference type="Proteomes" id="UP000192980"/>
    </source>
</evidence>
<accession>A0A1X7L155</accession>
<name>A0A1X7L155_9SPHI</name>
<organism evidence="1 2">
    <name type="scientific">Sphingobacterium psychroaquaticum</name>
    <dbReference type="NCBI Taxonomy" id="561061"/>
    <lineage>
        <taxon>Bacteria</taxon>
        <taxon>Pseudomonadati</taxon>
        <taxon>Bacteroidota</taxon>
        <taxon>Sphingobacteriia</taxon>
        <taxon>Sphingobacteriales</taxon>
        <taxon>Sphingobacteriaceae</taxon>
        <taxon>Sphingobacterium</taxon>
    </lineage>
</organism>
<protein>
    <submittedName>
        <fullName evidence="1">CarboxypepD_reg-like domain-containing protein</fullName>
    </submittedName>
</protein>